<dbReference type="Pfam" id="PF14555">
    <property type="entry name" value="UBA_4"/>
    <property type="match status" value="1"/>
</dbReference>
<dbReference type="InterPro" id="IPR029071">
    <property type="entry name" value="Ubiquitin-like_domsf"/>
</dbReference>
<dbReference type="PANTHER" id="PTHR23322">
    <property type="entry name" value="FAS-ASSOCIATED PROTEIN"/>
    <property type="match status" value="1"/>
</dbReference>
<organism evidence="3 4">
    <name type="scientific">Tribonema minus</name>
    <dbReference type="NCBI Taxonomy" id="303371"/>
    <lineage>
        <taxon>Eukaryota</taxon>
        <taxon>Sar</taxon>
        <taxon>Stramenopiles</taxon>
        <taxon>Ochrophyta</taxon>
        <taxon>PX clade</taxon>
        <taxon>Xanthophyceae</taxon>
        <taxon>Tribonematales</taxon>
        <taxon>Tribonemataceae</taxon>
        <taxon>Tribonema</taxon>
    </lineage>
</organism>
<evidence type="ECO:0000256" key="1">
    <source>
        <dbReference type="SAM" id="MobiDB-lite"/>
    </source>
</evidence>
<dbReference type="GO" id="GO:0043130">
    <property type="term" value="F:ubiquitin binding"/>
    <property type="evidence" value="ECO:0007669"/>
    <property type="project" value="TreeGrafter"/>
</dbReference>
<proteinExistence type="predicted"/>
<dbReference type="SUPFAM" id="SSF54236">
    <property type="entry name" value="Ubiquitin-like"/>
    <property type="match status" value="1"/>
</dbReference>
<dbReference type="InterPro" id="IPR050730">
    <property type="entry name" value="UBX_domain-protein"/>
</dbReference>
<dbReference type="SMART" id="SM00594">
    <property type="entry name" value="UAS"/>
    <property type="match status" value="1"/>
</dbReference>
<feature type="compositionally biased region" description="Gly residues" evidence="1">
    <location>
        <begin position="343"/>
        <end position="357"/>
    </location>
</feature>
<dbReference type="PROSITE" id="PS50033">
    <property type="entry name" value="UBX"/>
    <property type="match status" value="1"/>
</dbReference>
<dbReference type="GO" id="GO:0005634">
    <property type="term" value="C:nucleus"/>
    <property type="evidence" value="ECO:0007669"/>
    <property type="project" value="TreeGrafter"/>
</dbReference>
<evidence type="ECO:0000259" key="2">
    <source>
        <dbReference type="PROSITE" id="PS50033"/>
    </source>
</evidence>
<comment type="caution">
    <text evidence="3">The sequence shown here is derived from an EMBL/GenBank/DDBJ whole genome shotgun (WGS) entry which is preliminary data.</text>
</comment>
<dbReference type="OrthoDB" id="270602at2759"/>
<evidence type="ECO:0000313" key="4">
    <source>
        <dbReference type="Proteomes" id="UP000664859"/>
    </source>
</evidence>
<dbReference type="InterPro" id="IPR006577">
    <property type="entry name" value="UAS"/>
</dbReference>
<dbReference type="SUPFAM" id="SSF46934">
    <property type="entry name" value="UBA-like"/>
    <property type="match status" value="1"/>
</dbReference>
<keyword evidence="4" id="KW-1185">Reference proteome</keyword>
<dbReference type="SUPFAM" id="SSF52833">
    <property type="entry name" value="Thioredoxin-like"/>
    <property type="match status" value="1"/>
</dbReference>
<dbReference type="CDD" id="cd14348">
    <property type="entry name" value="UBA_p47"/>
    <property type="match status" value="1"/>
</dbReference>
<name>A0A835ZJ55_9STRA</name>
<protein>
    <recommendedName>
        <fullName evidence="2">UBX domain-containing protein</fullName>
    </recommendedName>
</protein>
<dbReference type="EMBL" id="JAFCMP010000043">
    <property type="protein sequence ID" value="KAG5189918.1"/>
    <property type="molecule type" value="Genomic_DNA"/>
</dbReference>
<dbReference type="InterPro" id="IPR001012">
    <property type="entry name" value="UBX_dom"/>
</dbReference>
<dbReference type="AlphaFoldDB" id="A0A835ZJ55"/>
<dbReference type="Gene3D" id="1.10.8.10">
    <property type="entry name" value="DNA helicase RuvA subunit, C-terminal domain"/>
    <property type="match status" value="1"/>
</dbReference>
<dbReference type="Pfam" id="PF13899">
    <property type="entry name" value="Thioredoxin_7"/>
    <property type="match status" value="1"/>
</dbReference>
<accession>A0A835ZJ55</accession>
<gene>
    <name evidence="3" type="ORF">JKP88DRAFT_352950</name>
</gene>
<feature type="region of interest" description="Disordered" evidence="1">
    <location>
        <begin position="336"/>
        <end position="397"/>
    </location>
</feature>
<feature type="domain" description="UBX" evidence="2">
    <location>
        <begin position="397"/>
        <end position="451"/>
    </location>
</feature>
<dbReference type="Gene3D" id="3.10.20.90">
    <property type="entry name" value="Phosphatidylinositol 3-kinase Catalytic Subunit, Chain A, domain 1"/>
    <property type="match status" value="1"/>
</dbReference>
<dbReference type="InterPro" id="IPR036249">
    <property type="entry name" value="Thioredoxin-like_sf"/>
</dbReference>
<dbReference type="CDD" id="cd02958">
    <property type="entry name" value="UAS"/>
    <property type="match status" value="1"/>
</dbReference>
<dbReference type="GO" id="GO:0043161">
    <property type="term" value="P:proteasome-mediated ubiquitin-dependent protein catabolic process"/>
    <property type="evidence" value="ECO:0007669"/>
    <property type="project" value="TreeGrafter"/>
</dbReference>
<reference evidence="3" key="1">
    <citation type="submission" date="2021-02" db="EMBL/GenBank/DDBJ databases">
        <title>First Annotated Genome of the Yellow-green Alga Tribonema minus.</title>
        <authorList>
            <person name="Mahan K.M."/>
        </authorList>
    </citation>
    <scope>NUCLEOTIDE SEQUENCE</scope>
    <source>
        <strain evidence="3">UTEX B ZZ1240</strain>
    </source>
</reference>
<evidence type="ECO:0000313" key="3">
    <source>
        <dbReference type="EMBL" id="KAG5189918.1"/>
    </source>
</evidence>
<feature type="compositionally biased region" description="Acidic residues" evidence="1">
    <location>
        <begin position="367"/>
        <end position="382"/>
    </location>
</feature>
<dbReference type="PANTHER" id="PTHR23322:SF6">
    <property type="entry name" value="UBX DOMAIN-CONTAINING PROTEIN 7"/>
    <property type="match status" value="1"/>
</dbReference>
<dbReference type="InterPro" id="IPR009060">
    <property type="entry name" value="UBA-like_sf"/>
</dbReference>
<sequence length="478" mass="50372">MAANSELVQQFIDIAGADQPNAKYYLELTQNDLAAALNMFWETMAAGPAQPAAAAGSGGALADTDAATAAAIAAALQEQEDPDNVRPADAVKRQRLMDVPHMGGGPGGLMQAMMQHPFRNAHVEAMRAQGAAPAVAGRGGAFSMGAGGGGAAPAGDRHSRKLADMYAPPLGIMFEGPFQEARAEAKAQGKMLLVNIQDDTEFACHMLNRDTWKDETVQEMVTCTCTFWQMLRTAPEGQVFCDRYKAQQFPYVAILDPRTAGPIWKWTKKKADSFLDAQTMLEALSDVGARFQASGAAAVKPMRSASITAGSGGGGAAAAAGADTGIEEERMLARALAESLAESGGGSSGGGGGGGSGAESVASAELLETEGEGQEDDEEENELLSIELPPPPTDPEEVRAGVKLRLKLANGQSRVRVFRASDPVKVLFRYAAEEFGEEAWDRAFDIRTTMPAASLRPKWNEVMGDANLNGCATQMIWL</sequence>
<dbReference type="Gene3D" id="3.40.30.10">
    <property type="entry name" value="Glutaredoxin"/>
    <property type="match status" value="1"/>
</dbReference>
<dbReference type="Proteomes" id="UP000664859">
    <property type="component" value="Unassembled WGS sequence"/>
</dbReference>